<gene>
    <name evidence="2" type="ORF">GC106_8610</name>
</gene>
<sequence length="241" mass="24882">MTVTSSYRSGVVLRRPTRLLVTIGVVAALLVAGGIAAASLLSRGQDVPVEHFDVPSAATPHDTWQTVTDTAAKLAFDVPPDWELADEDESLTTSNGVRLGHLADWGRYTCQGAEYGRAFAASGLAQPDRRPAKAAAELAAAVAADQYSDGHRTAAVNVGRPRPLSVQGAQGVVVRADATLAEPTDQCTGSKGTVTVVALATQAGNAVLVVAADVTPGPQEPTPLADTARLDAIVKSLRVVQ</sequence>
<name>A0ABX2EYA7_9PSEU</name>
<evidence type="ECO:0000313" key="3">
    <source>
        <dbReference type="Proteomes" id="UP000763557"/>
    </source>
</evidence>
<protein>
    <recommendedName>
        <fullName evidence="1">DUF8017 domain-containing protein</fullName>
    </recommendedName>
</protein>
<accession>A0ABX2EYA7</accession>
<dbReference type="Proteomes" id="UP000763557">
    <property type="component" value="Unassembled WGS sequence"/>
</dbReference>
<dbReference type="EMBL" id="JAAATY010000001">
    <property type="protein sequence ID" value="NRN63660.1"/>
    <property type="molecule type" value="Genomic_DNA"/>
</dbReference>
<evidence type="ECO:0000313" key="2">
    <source>
        <dbReference type="EMBL" id="NRN63660.1"/>
    </source>
</evidence>
<dbReference type="InterPro" id="IPR058330">
    <property type="entry name" value="DUF8017"/>
</dbReference>
<proteinExistence type="predicted"/>
<comment type="caution">
    <text evidence="2">The sequence shown here is derived from an EMBL/GenBank/DDBJ whole genome shotgun (WGS) entry which is preliminary data.</text>
</comment>
<reference evidence="2 3" key="1">
    <citation type="submission" date="2020-01" db="EMBL/GenBank/DDBJ databases">
        <title>Kibdelosporangium persica a novel Actinomycetes from a hot desert in Iran.</title>
        <authorList>
            <person name="Safaei N."/>
            <person name="Zaburannyi N."/>
            <person name="Mueller R."/>
            <person name="Wink J."/>
        </authorList>
    </citation>
    <scope>NUCLEOTIDE SEQUENCE [LARGE SCALE GENOMIC DNA]</scope>
    <source>
        <strain evidence="2 3">4NS15</strain>
    </source>
</reference>
<keyword evidence="3" id="KW-1185">Reference proteome</keyword>
<evidence type="ECO:0000259" key="1">
    <source>
        <dbReference type="Pfam" id="PF26056"/>
    </source>
</evidence>
<organism evidence="2 3">
    <name type="scientific">Kibdelosporangium persicum</name>
    <dbReference type="NCBI Taxonomy" id="2698649"/>
    <lineage>
        <taxon>Bacteria</taxon>
        <taxon>Bacillati</taxon>
        <taxon>Actinomycetota</taxon>
        <taxon>Actinomycetes</taxon>
        <taxon>Pseudonocardiales</taxon>
        <taxon>Pseudonocardiaceae</taxon>
        <taxon>Kibdelosporangium</taxon>
    </lineage>
</organism>
<dbReference type="Pfam" id="PF26056">
    <property type="entry name" value="DUF8017"/>
    <property type="match status" value="1"/>
</dbReference>
<feature type="domain" description="DUF8017" evidence="1">
    <location>
        <begin position="60"/>
        <end position="239"/>
    </location>
</feature>